<dbReference type="InterPro" id="IPR000894">
    <property type="entry name" value="RuBisCO_ssu_dom"/>
</dbReference>
<dbReference type="InterPro" id="IPR036385">
    <property type="entry name" value="RuBisCO_ssu_sf"/>
</dbReference>
<feature type="compositionally biased region" description="Low complexity" evidence="10">
    <location>
        <begin position="432"/>
        <end position="446"/>
    </location>
</feature>
<sequence length="668" mass="70859">MGSRTALASRPWSKHLADPQIDPTAYVHSFANVVGDVRIQPGVSVAPGSSIRADEGTPFWIGNNALIQHGVVIHGLETGRVLGDDDQEYSVWIGPGTCVAHLALIHGPAYLGANCFIGFRSTVLNARVGDGAVVMMHSLVQNVEIPPNKLVPSGAMITQQHQADSLPDVQAGDRHFVQQIAAMQGESSSPTQGNSPAVCVLPESLPAVTPVTETPYINSIDNMSINSDITNQIRSLLAQGYGIGAEHANERRFKTKSWQSCGTADGFRPDQVIATVEGWLQEFAGEYVRLIGIDQGAKRRVVEVIIQRPGDVPGSPSRGTTTTKALSSGSSSRSSAAQGGSLAGDSANQMRALLHQGCKIGLEYASARRFKTGSWLTGGTISSHREGEALQELNRFIADHTNEYVRIIGIDPAGKRRLAEIVVHRPNGNGVSKSSSASSAGTYKSAPVSAPGNSNGGGLTPEVVATVRGLLANGHSIGTEHTDKRRFKAKSWDTCPTIDGGREAEVLAKLEACLADHAGEYVRIIGIDRGAKRRVLEQIIQRPGDNVTSGRSPSSASVSGTGSASSNGFGGSNGSSYGNSAVRLDNSVVTQVRSLLAQGYKIGTEHTDKRRFKAKSWQSCAPITSTHESEVLRALEGCLADHNGEYVRLLGIDPAAKRRVLETIIQRP</sequence>
<dbReference type="CDD" id="cd00710">
    <property type="entry name" value="LbH_gamma_CA"/>
    <property type="match status" value="1"/>
</dbReference>
<feature type="region of interest" description="Disordered" evidence="10">
    <location>
        <begin position="426"/>
        <end position="461"/>
    </location>
</feature>
<comment type="subcellular location">
    <subcellularLocation>
        <location evidence="4">Carboxysome</location>
    </subcellularLocation>
</comment>
<evidence type="ECO:0000313" key="13">
    <source>
        <dbReference type="Proteomes" id="UP000658720"/>
    </source>
</evidence>
<comment type="caution">
    <text evidence="12">The sequence shown here is derived from an EMBL/GenBank/DDBJ whole genome shotgun (WGS) entry which is preliminary data.</text>
</comment>
<protein>
    <recommendedName>
        <fullName evidence="6">Carboxysome assembly protein CcmM</fullName>
    </recommendedName>
    <alternativeName>
        <fullName evidence="9">Carbon dioxide concentrating mechanism protein CcmM</fullName>
    </alternativeName>
</protein>
<accession>A0ABR9VYL0</accession>
<feature type="region of interest" description="Disordered" evidence="10">
    <location>
        <begin position="309"/>
        <end position="343"/>
    </location>
</feature>
<keyword evidence="3" id="KW-0120">Carbon dioxide fixation</keyword>
<proteinExistence type="inferred from homology"/>
<keyword evidence="8" id="KW-1283">Bacterial microcompartment</keyword>
<gene>
    <name evidence="12" type="ORF">IQ217_16055</name>
</gene>
<dbReference type="PANTHER" id="PTHR43360">
    <property type="entry name" value="CARBON DIOXIDE CONCENTRATING MECHANISM PROTEIN CCMM"/>
    <property type="match status" value="1"/>
</dbReference>
<reference evidence="12 13" key="1">
    <citation type="submission" date="2020-10" db="EMBL/GenBank/DDBJ databases">
        <authorList>
            <person name="Castelo-Branco R."/>
            <person name="Eusebio N."/>
            <person name="Adriana R."/>
            <person name="Vieira A."/>
            <person name="Brugerolle De Fraissinette N."/>
            <person name="Rezende De Castro R."/>
            <person name="Schneider M.P."/>
            <person name="Vasconcelos V."/>
            <person name="Leao P.N."/>
        </authorList>
    </citation>
    <scope>NUCLEOTIDE SEQUENCE [LARGE SCALE GENOMIC DNA]</scope>
    <source>
        <strain evidence="12 13">LEGE 00031</strain>
    </source>
</reference>
<dbReference type="Gene3D" id="2.160.10.10">
    <property type="entry name" value="Hexapeptide repeat proteins"/>
    <property type="match status" value="1"/>
</dbReference>
<dbReference type="CDD" id="cd00307">
    <property type="entry name" value="RuBisCO_small_like"/>
    <property type="match status" value="4"/>
</dbReference>
<evidence type="ECO:0000256" key="8">
    <source>
        <dbReference type="ARBA" id="ARBA00024446"/>
    </source>
</evidence>
<evidence type="ECO:0000256" key="4">
    <source>
        <dbReference type="ARBA" id="ARBA00023587"/>
    </source>
</evidence>
<dbReference type="PIRSF" id="PIRSF037250">
    <property type="entry name" value="CcmM"/>
    <property type="match status" value="1"/>
</dbReference>
<dbReference type="Pfam" id="PF00101">
    <property type="entry name" value="RuBisCO_small"/>
    <property type="match status" value="4"/>
</dbReference>
<evidence type="ECO:0000256" key="2">
    <source>
        <dbReference type="ARBA" id="ARBA00022737"/>
    </source>
</evidence>
<dbReference type="InterPro" id="IPR052265">
    <property type="entry name" value="Gamma-CA"/>
</dbReference>
<keyword evidence="13" id="KW-1185">Reference proteome</keyword>
<feature type="domain" description="Ribulose bisphosphate carboxylase small subunit" evidence="11">
    <location>
        <begin position="333"/>
        <end position="426"/>
    </location>
</feature>
<dbReference type="Proteomes" id="UP000658720">
    <property type="component" value="Unassembled WGS sequence"/>
</dbReference>
<organism evidence="12 13">
    <name type="scientific">Synechocystis salina LEGE 00031</name>
    <dbReference type="NCBI Taxonomy" id="1828736"/>
    <lineage>
        <taxon>Bacteria</taxon>
        <taxon>Bacillati</taxon>
        <taxon>Cyanobacteriota</taxon>
        <taxon>Cyanophyceae</taxon>
        <taxon>Synechococcales</taxon>
        <taxon>Merismopediaceae</taxon>
        <taxon>Synechocystis</taxon>
    </lineage>
</organism>
<feature type="domain" description="Ribulose bisphosphate carboxylase small subunit" evidence="11">
    <location>
        <begin position="576"/>
        <end position="668"/>
    </location>
</feature>
<evidence type="ECO:0000256" key="3">
    <source>
        <dbReference type="ARBA" id="ARBA00023300"/>
    </source>
</evidence>
<evidence type="ECO:0000256" key="9">
    <source>
        <dbReference type="ARBA" id="ARBA00030397"/>
    </source>
</evidence>
<evidence type="ECO:0000259" key="11">
    <source>
        <dbReference type="SMART" id="SM00961"/>
    </source>
</evidence>
<dbReference type="SMART" id="SM00961">
    <property type="entry name" value="RuBisCO_small"/>
    <property type="match status" value="4"/>
</dbReference>
<keyword evidence="2" id="KW-0677">Repeat</keyword>
<evidence type="ECO:0000256" key="10">
    <source>
        <dbReference type="SAM" id="MobiDB-lite"/>
    </source>
</evidence>
<evidence type="ECO:0000256" key="7">
    <source>
        <dbReference type="ARBA" id="ARBA00023669"/>
    </source>
</evidence>
<evidence type="ECO:0000256" key="6">
    <source>
        <dbReference type="ARBA" id="ARBA00023636"/>
    </source>
</evidence>
<keyword evidence="1" id="KW-0602">Photosynthesis</keyword>
<dbReference type="EMBL" id="JADEVV010000058">
    <property type="protein sequence ID" value="MBE9255321.1"/>
    <property type="molecule type" value="Genomic_DNA"/>
</dbReference>
<dbReference type="InterPro" id="IPR047223">
    <property type="entry name" value="CA_gamma_LbH"/>
</dbReference>
<dbReference type="SUPFAM" id="SSF51161">
    <property type="entry name" value="Trimeric LpxA-like enzymes"/>
    <property type="match status" value="1"/>
</dbReference>
<dbReference type="RefSeq" id="WP_194020725.1">
    <property type="nucleotide sequence ID" value="NZ_JADEVV010000058.1"/>
</dbReference>
<feature type="region of interest" description="Disordered" evidence="10">
    <location>
        <begin position="542"/>
        <end position="572"/>
    </location>
</feature>
<dbReference type="SUPFAM" id="SSF55239">
    <property type="entry name" value="RuBisCO, small subunit"/>
    <property type="match status" value="4"/>
</dbReference>
<evidence type="ECO:0000313" key="12">
    <source>
        <dbReference type="EMBL" id="MBE9255321.1"/>
    </source>
</evidence>
<feature type="domain" description="Ribulose bisphosphate carboxylase small subunit" evidence="11">
    <location>
        <begin position="454"/>
        <end position="543"/>
    </location>
</feature>
<feature type="compositionally biased region" description="Low complexity" evidence="10">
    <location>
        <begin position="319"/>
        <end position="343"/>
    </location>
</feature>
<feature type="domain" description="Ribulose bisphosphate carboxylase small subunit" evidence="11">
    <location>
        <begin position="216"/>
        <end position="309"/>
    </location>
</feature>
<feature type="compositionally biased region" description="Low complexity" evidence="10">
    <location>
        <begin position="547"/>
        <end position="567"/>
    </location>
</feature>
<dbReference type="PANTHER" id="PTHR43360:SF1">
    <property type="entry name" value="CARBOXYSOME ASSEMBLY PROTEIN CCMM"/>
    <property type="match status" value="1"/>
</dbReference>
<comment type="similarity">
    <text evidence="5">Belongs to the gamma-class carbonic anhydrase family.</text>
</comment>
<dbReference type="InterPro" id="IPR011004">
    <property type="entry name" value="Trimer_LpxA-like_sf"/>
</dbReference>
<keyword evidence="7" id="KW-1282">Carboxysome</keyword>
<dbReference type="Gene3D" id="3.30.190.10">
    <property type="entry name" value="Ribulose bisphosphate carboxylase, small subunit"/>
    <property type="match status" value="4"/>
</dbReference>
<name>A0ABR9VYL0_9SYNC</name>
<dbReference type="InterPro" id="IPR017156">
    <property type="entry name" value="CcmM"/>
</dbReference>
<evidence type="ECO:0000256" key="1">
    <source>
        <dbReference type="ARBA" id="ARBA00022531"/>
    </source>
</evidence>
<evidence type="ECO:0000256" key="5">
    <source>
        <dbReference type="ARBA" id="ARBA00023595"/>
    </source>
</evidence>